<evidence type="ECO:0000313" key="1">
    <source>
        <dbReference type="EMBL" id="TSD63201.1"/>
    </source>
</evidence>
<dbReference type="AlphaFoldDB" id="A0A554SA28"/>
<keyword evidence="2" id="KW-1185">Reference proteome</keyword>
<accession>A0A554SA28</accession>
<dbReference type="InterPro" id="IPR046249">
    <property type="entry name" value="DUF6282"/>
</dbReference>
<comment type="caution">
    <text evidence="1">The sequence shown here is derived from an EMBL/GenBank/DDBJ whole genome shotgun (WGS) entry which is preliminary data.</text>
</comment>
<dbReference type="Pfam" id="PF19799">
    <property type="entry name" value="DUF6282"/>
    <property type="match status" value="1"/>
</dbReference>
<dbReference type="InterPro" id="IPR032466">
    <property type="entry name" value="Metal_Hydrolase"/>
</dbReference>
<sequence>MRKHPLLAGVVDLHVHSFPDLTQRSVSDLDMARLARDAGMKGFAIKSHYAPTAERAWLTHRVVPEVEVYGSIVLNHFVGGINAAAVEVFARSGGRLVFMPTSDSMNEADVLDTWPGDQQLPPYLKIKKSMRASGRLNPPISLLDEHGRVSESCRDVLSVAAEYDLVVSTGHISPVETMALVPVAKQMGVQRVVVSHPESPHIGVPLDDQLELVRQGAMIERCFAYIDGSPLAETAYDAVRRTGLESNIFSSDMGMFQRDDPVSGFARCVDLLLAAGFGDDDVRMLTATNPSALVGAVNPRLV</sequence>
<organism evidence="1 2">
    <name type="scientific">Aeromicrobium piscarium</name>
    <dbReference type="NCBI Taxonomy" id="2590901"/>
    <lineage>
        <taxon>Bacteria</taxon>
        <taxon>Bacillati</taxon>
        <taxon>Actinomycetota</taxon>
        <taxon>Actinomycetes</taxon>
        <taxon>Propionibacteriales</taxon>
        <taxon>Nocardioidaceae</taxon>
        <taxon>Aeromicrobium</taxon>
    </lineage>
</organism>
<proteinExistence type="predicted"/>
<gene>
    <name evidence="1" type="ORF">FNM00_09825</name>
</gene>
<dbReference type="EMBL" id="VLNT01000006">
    <property type="protein sequence ID" value="TSD63201.1"/>
    <property type="molecule type" value="Genomic_DNA"/>
</dbReference>
<reference evidence="1 2" key="1">
    <citation type="submission" date="2019-07" db="EMBL/GenBank/DDBJ databases">
        <authorList>
            <person name="Zhao L.H."/>
        </authorList>
    </citation>
    <scope>NUCLEOTIDE SEQUENCE [LARGE SCALE GENOMIC DNA]</scope>
    <source>
        <strain evidence="1 2">Co35</strain>
    </source>
</reference>
<name>A0A554SA28_9ACTN</name>
<dbReference type="OrthoDB" id="9789440at2"/>
<dbReference type="RefSeq" id="WP_143913254.1">
    <property type="nucleotide sequence ID" value="NZ_VLNT01000006.1"/>
</dbReference>
<dbReference type="Proteomes" id="UP000316988">
    <property type="component" value="Unassembled WGS sequence"/>
</dbReference>
<evidence type="ECO:0000313" key="2">
    <source>
        <dbReference type="Proteomes" id="UP000316988"/>
    </source>
</evidence>
<protein>
    <submittedName>
        <fullName evidence="1">Cytosolic protein</fullName>
    </submittedName>
</protein>
<dbReference type="SUPFAM" id="SSF51556">
    <property type="entry name" value="Metallo-dependent hydrolases"/>
    <property type="match status" value="1"/>
</dbReference>
<dbReference type="Gene3D" id="3.20.20.140">
    <property type="entry name" value="Metal-dependent hydrolases"/>
    <property type="match status" value="1"/>
</dbReference>